<organism evidence="2 3">
    <name type="scientific">Podospora didyma</name>
    <dbReference type="NCBI Taxonomy" id="330526"/>
    <lineage>
        <taxon>Eukaryota</taxon>
        <taxon>Fungi</taxon>
        <taxon>Dikarya</taxon>
        <taxon>Ascomycota</taxon>
        <taxon>Pezizomycotina</taxon>
        <taxon>Sordariomycetes</taxon>
        <taxon>Sordariomycetidae</taxon>
        <taxon>Sordariales</taxon>
        <taxon>Podosporaceae</taxon>
        <taxon>Podospora</taxon>
    </lineage>
</organism>
<evidence type="ECO:0000313" key="2">
    <source>
        <dbReference type="EMBL" id="KAK3369884.1"/>
    </source>
</evidence>
<accession>A0AAE0N580</accession>
<protein>
    <submittedName>
        <fullName evidence="2">Uncharacterized protein</fullName>
    </submittedName>
</protein>
<sequence>MAHYRDDREYARYREAGLGPRAARVPTYDPRIGHGVRIVDGGGGDRGGFDRMGDFVSRRLLPTMLDRSERPLKVVMNFGRLHLDNERPRSPPPSPPRYHPRGGPSANTTTNAIIYNAPGSTMTLGRESRDVPVSHGNQYHGLARNVSPGRLPINERERRVDICLGCYKRQFVSSAGYCVECDYFLPASSPPPPPPVLSPPPRDRGYYSGGLDGVRYVQGVRSPGPLSRRELRDRHRERIEREREHMYSESYTDSELGFY</sequence>
<gene>
    <name evidence="2" type="ORF">B0H63DRAFT_485701</name>
</gene>
<reference evidence="2" key="2">
    <citation type="submission" date="2023-06" db="EMBL/GenBank/DDBJ databases">
        <authorList>
            <consortium name="Lawrence Berkeley National Laboratory"/>
            <person name="Haridas S."/>
            <person name="Hensen N."/>
            <person name="Bonometti L."/>
            <person name="Westerberg I."/>
            <person name="Brannstrom I.O."/>
            <person name="Guillou S."/>
            <person name="Cros-Aarteil S."/>
            <person name="Calhoun S."/>
            <person name="Kuo A."/>
            <person name="Mondo S."/>
            <person name="Pangilinan J."/>
            <person name="Riley R."/>
            <person name="LaButti K."/>
            <person name="Andreopoulos B."/>
            <person name="Lipzen A."/>
            <person name="Chen C."/>
            <person name="Yanf M."/>
            <person name="Daum C."/>
            <person name="Ng V."/>
            <person name="Clum A."/>
            <person name="Steindorff A."/>
            <person name="Ohm R."/>
            <person name="Martin F."/>
            <person name="Silar P."/>
            <person name="Natvig D."/>
            <person name="Lalanne C."/>
            <person name="Gautier V."/>
            <person name="Ament-velasquez S.L."/>
            <person name="Kruys A."/>
            <person name="Hutchinson M.I."/>
            <person name="Powell A.J."/>
            <person name="Barry K."/>
            <person name="Miller A.N."/>
            <person name="Grigoriev I.V."/>
            <person name="Debuchy R."/>
            <person name="Gladieux P."/>
            <person name="Thoren M.H."/>
            <person name="Johannesson H."/>
        </authorList>
    </citation>
    <scope>NUCLEOTIDE SEQUENCE</scope>
    <source>
        <strain evidence="2">CBS 232.78</strain>
    </source>
</reference>
<dbReference type="AlphaFoldDB" id="A0AAE0N580"/>
<evidence type="ECO:0000256" key="1">
    <source>
        <dbReference type="SAM" id="MobiDB-lite"/>
    </source>
</evidence>
<name>A0AAE0N580_9PEZI</name>
<reference evidence="2" key="1">
    <citation type="journal article" date="2023" name="Mol. Phylogenet. Evol.">
        <title>Genome-scale phylogeny and comparative genomics of the fungal order Sordariales.</title>
        <authorList>
            <person name="Hensen N."/>
            <person name="Bonometti L."/>
            <person name="Westerberg I."/>
            <person name="Brannstrom I.O."/>
            <person name="Guillou S."/>
            <person name="Cros-Aarteil S."/>
            <person name="Calhoun S."/>
            <person name="Haridas S."/>
            <person name="Kuo A."/>
            <person name="Mondo S."/>
            <person name="Pangilinan J."/>
            <person name="Riley R."/>
            <person name="LaButti K."/>
            <person name="Andreopoulos B."/>
            <person name="Lipzen A."/>
            <person name="Chen C."/>
            <person name="Yan M."/>
            <person name="Daum C."/>
            <person name="Ng V."/>
            <person name="Clum A."/>
            <person name="Steindorff A."/>
            <person name="Ohm R.A."/>
            <person name="Martin F."/>
            <person name="Silar P."/>
            <person name="Natvig D.O."/>
            <person name="Lalanne C."/>
            <person name="Gautier V."/>
            <person name="Ament-Velasquez S.L."/>
            <person name="Kruys A."/>
            <person name="Hutchinson M.I."/>
            <person name="Powell A.J."/>
            <person name="Barry K."/>
            <person name="Miller A.N."/>
            <person name="Grigoriev I.V."/>
            <person name="Debuchy R."/>
            <person name="Gladieux P."/>
            <person name="Hiltunen Thoren M."/>
            <person name="Johannesson H."/>
        </authorList>
    </citation>
    <scope>NUCLEOTIDE SEQUENCE</scope>
    <source>
        <strain evidence="2">CBS 232.78</strain>
    </source>
</reference>
<dbReference type="Proteomes" id="UP001285441">
    <property type="component" value="Unassembled WGS sequence"/>
</dbReference>
<feature type="region of interest" description="Disordered" evidence="1">
    <location>
        <begin position="83"/>
        <end position="107"/>
    </location>
</feature>
<dbReference type="EMBL" id="JAULSW010000009">
    <property type="protein sequence ID" value="KAK3369884.1"/>
    <property type="molecule type" value="Genomic_DNA"/>
</dbReference>
<proteinExistence type="predicted"/>
<keyword evidence="3" id="KW-1185">Reference proteome</keyword>
<evidence type="ECO:0000313" key="3">
    <source>
        <dbReference type="Proteomes" id="UP001285441"/>
    </source>
</evidence>
<comment type="caution">
    <text evidence="2">The sequence shown here is derived from an EMBL/GenBank/DDBJ whole genome shotgun (WGS) entry which is preliminary data.</text>
</comment>